<dbReference type="EMBL" id="LXSH01000018">
    <property type="protein sequence ID" value="OAM22046.1"/>
    <property type="molecule type" value="Genomic_DNA"/>
</dbReference>
<feature type="transmembrane region" description="Helical" evidence="1">
    <location>
        <begin position="12"/>
        <end position="32"/>
    </location>
</feature>
<dbReference type="RefSeq" id="WP_064105827.1">
    <property type="nucleotide sequence ID" value="NZ_LXSH01000018.1"/>
</dbReference>
<protein>
    <submittedName>
        <fullName evidence="2">Uncharacterized protein</fullName>
    </submittedName>
</protein>
<keyword evidence="1" id="KW-0812">Transmembrane</keyword>
<evidence type="ECO:0000256" key="1">
    <source>
        <dbReference type="SAM" id="Phobius"/>
    </source>
</evidence>
<sequence>MQPYPPPARNLLRLSLIAGTIFLFAGCAFITPQGQRTRRMNRSLGKPFSEVVREHGQRPVYGPEKVGNNRYAYTYRYYRTRYAGNENLGTYNYTTYFAHVCYAHYLTQIYYTDANDIVVDWKWHLSPEWRIDCNER</sequence>
<dbReference type="Proteomes" id="UP000078103">
    <property type="component" value="Unassembled WGS sequence"/>
</dbReference>
<evidence type="ECO:0000313" key="3">
    <source>
        <dbReference type="Proteomes" id="UP000078103"/>
    </source>
</evidence>
<accession>A0A1A9RQX8</accession>
<gene>
    <name evidence="2" type="ORF">A7P89_06375</name>
</gene>
<dbReference type="AlphaFoldDB" id="A0A1A9RQX8"/>
<proteinExistence type="predicted"/>
<reference evidence="3" key="1">
    <citation type="submission" date="2016-05" db="EMBL/GenBank/DDBJ databases">
        <title>Draft genome of Corynebacterium afermentans subsp. afermentans LCDC 88199T.</title>
        <authorList>
            <person name="Bernier A.-M."/>
            <person name="Bernard K."/>
        </authorList>
    </citation>
    <scope>NUCLEOTIDE SEQUENCE [LARGE SCALE GENOMIC DNA]</scope>
    <source>
        <strain evidence="3">NML120819</strain>
    </source>
</reference>
<organism evidence="2 3">
    <name type="scientific">Eikenella corrodens</name>
    <dbReference type="NCBI Taxonomy" id="539"/>
    <lineage>
        <taxon>Bacteria</taxon>
        <taxon>Pseudomonadati</taxon>
        <taxon>Pseudomonadota</taxon>
        <taxon>Betaproteobacteria</taxon>
        <taxon>Neisseriales</taxon>
        <taxon>Neisseriaceae</taxon>
        <taxon>Eikenella</taxon>
    </lineage>
</organism>
<keyword evidence="1" id="KW-0472">Membrane</keyword>
<keyword evidence="1" id="KW-1133">Transmembrane helix</keyword>
<name>A0A1A9RQX8_EIKCO</name>
<evidence type="ECO:0000313" key="2">
    <source>
        <dbReference type="EMBL" id="OAM22046.1"/>
    </source>
</evidence>
<comment type="caution">
    <text evidence="2">The sequence shown here is derived from an EMBL/GenBank/DDBJ whole genome shotgun (WGS) entry which is preliminary data.</text>
</comment>